<feature type="transmembrane region" description="Helical" evidence="5">
    <location>
        <begin position="65"/>
        <end position="86"/>
    </location>
</feature>
<sequence length="283" mass="31465">MLSILWMMGALCSFCLIAIGARELSGDITTAQLMALRSIIGLGIISAIILYYSDTRLFKTQRLRLHVFRNVFHFAGQYGWLLGLTLLPLAEVFAIEFTVPIWTAIIATLFLNERFTSKRLFSLVLGFIGVLIIVQPGNKIINSASLIVLVAAMCYAVSHASTKSLSTSDKPLTILFFMCLVQLPFGLILAYQGWQSPNIFAWGWIVLVSVSALLAHFCMAKAMQSADVTLVVMMDFLRLPLIAFVGFYFYEEGIDWTLFLGASFMLVGNLMNVSSPRKEMVNS</sequence>
<protein>
    <submittedName>
        <fullName evidence="7">EamA/RhaT family transporter</fullName>
    </submittedName>
</protein>
<keyword evidence="4 5" id="KW-0472">Membrane</keyword>
<dbReference type="GO" id="GO:0016020">
    <property type="term" value="C:membrane"/>
    <property type="evidence" value="ECO:0007669"/>
    <property type="project" value="UniProtKB-SubCell"/>
</dbReference>
<dbReference type="InterPro" id="IPR000620">
    <property type="entry name" value="EamA_dom"/>
</dbReference>
<accession>A0A855SHX3</accession>
<dbReference type="AlphaFoldDB" id="A0A855SHX3"/>
<feature type="transmembrane region" description="Helical" evidence="5">
    <location>
        <begin position="140"/>
        <end position="160"/>
    </location>
</feature>
<dbReference type="RefSeq" id="WP_080890413.1">
    <property type="nucleotide sequence ID" value="NZ_JZSN01000012.1"/>
</dbReference>
<dbReference type="Proteomes" id="UP000241440">
    <property type="component" value="Unassembled WGS sequence"/>
</dbReference>
<evidence type="ECO:0000256" key="3">
    <source>
        <dbReference type="ARBA" id="ARBA00022989"/>
    </source>
</evidence>
<dbReference type="Pfam" id="PF00892">
    <property type="entry name" value="EamA"/>
    <property type="match status" value="2"/>
</dbReference>
<feature type="domain" description="EamA" evidence="6">
    <location>
        <begin position="144"/>
        <end position="272"/>
    </location>
</feature>
<feature type="transmembrane region" description="Helical" evidence="5">
    <location>
        <begin position="172"/>
        <end position="193"/>
    </location>
</feature>
<reference evidence="7 8" key="1">
    <citation type="submission" date="2018-01" db="EMBL/GenBank/DDBJ databases">
        <title>Whole genome sequencing of Histamine producing bacteria.</title>
        <authorList>
            <person name="Butler K."/>
        </authorList>
    </citation>
    <scope>NUCLEOTIDE SEQUENCE [LARGE SCALE GENOMIC DNA]</scope>
    <source>
        <strain evidence="7 8">A2-1</strain>
    </source>
</reference>
<evidence type="ECO:0000313" key="8">
    <source>
        <dbReference type="Proteomes" id="UP000241440"/>
    </source>
</evidence>
<dbReference type="InterPro" id="IPR037185">
    <property type="entry name" value="EmrE-like"/>
</dbReference>
<feature type="domain" description="EamA" evidence="6">
    <location>
        <begin position="2"/>
        <end position="134"/>
    </location>
</feature>
<evidence type="ECO:0000256" key="2">
    <source>
        <dbReference type="ARBA" id="ARBA00022692"/>
    </source>
</evidence>
<organism evidence="7 8">
    <name type="scientific">Photobacterium angustum</name>
    <dbReference type="NCBI Taxonomy" id="661"/>
    <lineage>
        <taxon>Bacteria</taxon>
        <taxon>Pseudomonadati</taxon>
        <taxon>Pseudomonadota</taxon>
        <taxon>Gammaproteobacteria</taxon>
        <taxon>Vibrionales</taxon>
        <taxon>Vibrionaceae</taxon>
        <taxon>Photobacterium</taxon>
    </lineage>
</organism>
<feature type="transmembrane region" description="Helical" evidence="5">
    <location>
        <begin position="35"/>
        <end position="53"/>
    </location>
</feature>
<feature type="transmembrane region" description="Helical" evidence="5">
    <location>
        <begin position="92"/>
        <end position="111"/>
    </location>
</feature>
<comment type="caution">
    <text evidence="7">The sequence shown here is derived from an EMBL/GenBank/DDBJ whole genome shotgun (WGS) entry which is preliminary data.</text>
</comment>
<keyword evidence="2 5" id="KW-0812">Transmembrane</keyword>
<dbReference type="GeneID" id="61229014"/>
<feature type="transmembrane region" description="Helical" evidence="5">
    <location>
        <begin position="118"/>
        <end position="134"/>
    </location>
</feature>
<dbReference type="EMBL" id="PYOY01000003">
    <property type="protein sequence ID" value="PSX08141.1"/>
    <property type="molecule type" value="Genomic_DNA"/>
</dbReference>
<dbReference type="PANTHER" id="PTHR22911">
    <property type="entry name" value="ACYL-MALONYL CONDENSING ENZYME-RELATED"/>
    <property type="match status" value="1"/>
</dbReference>
<name>A0A855SHX3_PHOAN</name>
<evidence type="ECO:0000313" key="7">
    <source>
        <dbReference type="EMBL" id="PSX08141.1"/>
    </source>
</evidence>
<gene>
    <name evidence="7" type="ORF">C0W41_09020</name>
</gene>
<proteinExistence type="predicted"/>
<feature type="transmembrane region" description="Helical" evidence="5">
    <location>
        <begin position="199"/>
        <end position="218"/>
    </location>
</feature>
<dbReference type="SUPFAM" id="SSF103481">
    <property type="entry name" value="Multidrug resistance efflux transporter EmrE"/>
    <property type="match status" value="2"/>
</dbReference>
<comment type="subcellular location">
    <subcellularLocation>
        <location evidence="1">Membrane</location>
        <topology evidence="1">Multi-pass membrane protein</topology>
    </subcellularLocation>
</comment>
<evidence type="ECO:0000256" key="1">
    <source>
        <dbReference type="ARBA" id="ARBA00004141"/>
    </source>
</evidence>
<dbReference type="PANTHER" id="PTHR22911:SF6">
    <property type="entry name" value="SOLUTE CARRIER FAMILY 35 MEMBER G1"/>
    <property type="match status" value="1"/>
</dbReference>
<evidence type="ECO:0000256" key="5">
    <source>
        <dbReference type="SAM" id="Phobius"/>
    </source>
</evidence>
<evidence type="ECO:0000259" key="6">
    <source>
        <dbReference type="Pfam" id="PF00892"/>
    </source>
</evidence>
<feature type="transmembrane region" description="Helical" evidence="5">
    <location>
        <begin position="256"/>
        <end position="273"/>
    </location>
</feature>
<keyword evidence="3 5" id="KW-1133">Transmembrane helix</keyword>
<feature type="transmembrane region" description="Helical" evidence="5">
    <location>
        <begin position="230"/>
        <end position="250"/>
    </location>
</feature>
<evidence type="ECO:0000256" key="4">
    <source>
        <dbReference type="ARBA" id="ARBA00023136"/>
    </source>
</evidence>